<dbReference type="InterPro" id="IPR025187">
    <property type="entry name" value="DUF4112"/>
</dbReference>
<evidence type="ECO:0008006" key="4">
    <source>
        <dbReference type="Google" id="ProtNLM"/>
    </source>
</evidence>
<protein>
    <recommendedName>
        <fullName evidence="4">DUF4112 domain-containing protein</fullName>
    </recommendedName>
</protein>
<sequence length="150" mass="16397">MMKDDSMTNIPALSEKQDALLAQHAVEQAQLARVESLARTMDAAFMIPGTKIPLGVDTIVGLVPGIGDTVSLGIAAYIASHGIGLKAKKHHMIRMGWNIFLDWLIGLVPVIGDILDIGWRGNLRNAALLRRISEDRWVKERADVGIIDHV</sequence>
<dbReference type="Proteomes" id="UP000634004">
    <property type="component" value="Unassembled WGS sequence"/>
</dbReference>
<dbReference type="AlphaFoldDB" id="A0A8J3G2M2"/>
<comment type="caution">
    <text evidence="2">The sequence shown here is derived from an EMBL/GenBank/DDBJ whole genome shotgun (WGS) entry which is preliminary data.</text>
</comment>
<proteinExistence type="predicted"/>
<evidence type="ECO:0000313" key="2">
    <source>
        <dbReference type="EMBL" id="GHA96630.1"/>
    </source>
</evidence>
<gene>
    <name evidence="2" type="ORF">GCM10009069_19580</name>
</gene>
<keyword evidence="1" id="KW-0812">Transmembrane</keyword>
<evidence type="ECO:0000256" key="1">
    <source>
        <dbReference type="SAM" id="Phobius"/>
    </source>
</evidence>
<keyword evidence="3" id="KW-1185">Reference proteome</keyword>
<evidence type="ECO:0000313" key="3">
    <source>
        <dbReference type="Proteomes" id="UP000634004"/>
    </source>
</evidence>
<keyword evidence="1" id="KW-1133">Transmembrane helix</keyword>
<dbReference type="PANTHER" id="PTHR35519:SF2">
    <property type="entry name" value="PH DOMAIN PROTEIN"/>
    <property type="match status" value="1"/>
</dbReference>
<dbReference type="Pfam" id="PF13430">
    <property type="entry name" value="DUF4112"/>
    <property type="match status" value="1"/>
</dbReference>
<reference evidence="2" key="1">
    <citation type="journal article" date="2014" name="Int. J. Syst. Evol. Microbiol.">
        <title>Complete genome sequence of Corynebacterium casei LMG S-19264T (=DSM 44701T), isolated from a smear-ripened cheese.</title>
        <authorList>
            <consortium name="US DOE Joint Genome Institute (JGI-PGF)"/>
            <person name="Walter F."/>
            <person name="Albersmeier A."/>
            <person name="Kalinowski J."/>
            <person name="Ruckert C."/>
        </authorList>
    </citation>
    <scope>NUCLEOTIDE SEQUENCE</scope>
    <source>
        <strain evidence="2">KCTC 32513</strain>
    </source>
</reference>
<name>A0A8J3G2M2_9PROT</name>
<organism evidence="2 3">
    <name type="scientific">Algimonas arctica</name>
    <dbReference type="NCBI Taxonomy" id="1479486"/>
    <lineage>
        <taxon>Bacteria</taxon>
        <taxon>Pseudomonadati</taxon>
        <taxon>Pseudomonadota</taxon>
        <taxon>Alphaproteobacteria</taxon>
        <taxon>Maricaulales</taxon>
        <taxon>Robiginitomaculaceae</taxon>
        <taxon>Algimonas</taxon>
    </lineage>
</organism>
<reference evidence="2" key="2">
    <citation type="submission" date="2020-09" db="EMBL/GenBank/DDBJ databases">
        <authorList>
            <person name="Sun Q."/>
            <person name="Kim S."/>
        </authorList>
    </citation>
    <scope>NUCLEOTIDE SEQUENCE</scope>
    <source>
        <strain evidence="2">KCTC 32513</strain>
    </source>
</reference>
<accession>A0A8J3G2M2</accession>
<feature type="transmembrane region" description="Helical" evidence="1">
    <location>
        <begin position="95"/>
        <end position="115"/>
    </location>
</feature>
<keyword evidence="1" id="KW-0472">Membrane</keyword>
<dbReference type="EMBL" id="BMZH01000007">
    <property type="protein sequence ID" value="GHA96630.1"/>
    <property type="molecule type" value="Genomic_DNA"/>
</dbReference>
<dbReference type="PANTHER" id="PTHR35519">
    <property type="entry name" value="MEMBRANE PROTEINS"/>
    <property type="match status" value="1"/>
</dbReference>